<accession>A0ABU1WHA5</accession>
<keyword evidence="2" id="KW-0238">DNA-binding</keyword>
<keyword evidence="1" id="KW-0805">Transcription regulation</keyword>
<dbReference type="SMART" id="SM00342">
    <property type="entry name" value="HTH_ARAC"/>
    <property type="match status" value="1"/>
</dbReference>
<dbReference type="EMBL" id="JAVDWU010000001">
    <property type="protein sequence ID" value="MDR7148645.1"/>
    <property type="molecule type" value="Genomic_DNA"/>
</dbReference>
<dbReference type="Pfam" id="PF02311">
    <property type="entry name" value="AraC_binding"/>
    <property type="match status" value="1"/>
</dbReference>
<keyword evidence="3" id="KW-0804">Transcription</keyword>
<dbReference type="InterPro" id="IPR003313">
    <property type="entry name" value="AraC-bd"/>
</dbReference>
<dbReference type="SUPFAM" id="SSF46689">
    <property type="entry name" value="Homeodomain-like"/>
    <property type="match status" value="1"/>
</dbReference>
<proteinExistence type="predicted"/>
<dbReference type="Gene3D" id="2.60.120.10">
    <property type="entry name" value="Jelly Rolls"/>
    <property type="match status" value="1"/>
</dbReference>
<reference evidence="6 7" key="1">
    <citation type="submission" date="2023-07" db="EMBL/GenBank/DDBJ databases">
        <title>Sorghum-associated microbial communities from plants grown in Nebraska, USA.</title>
        <authorList>
            <person name="Schachtman D."/>
        </authorList>
    </citation>
    <scope>NUCLEOTIDE SEQUENCE [LARGE SCALE GENOMIC DNA]</scope>
    <source>
        <strain evidence="6 7">4249</strain>
    </source>
</reference>
<dbReference type="InterPro" id="IPR009057">
    <property type="entry name" value="Homeodomain-like_sf"/>
</dbReference>
<dbReference type="Gene3D" id="1.10.10.60">
    <property type="entry name" value="Homeodomain-like"/>
    <property type="match status" value="1"/>
</dbReference>
<name>A0ABU1WHA5_9BURK</name>
<organism evidence="6 7">
    <name type="scientific">Hydrogenophaga palleronii</name>
    <dbReference type="NCBI Taxonomy" id="65655"/>
    <lineage>
        <taxon>Bacteria</taxon>
        <taxon>Pseudomonadati</taxon>
        <taxon>Pseudomonadota</taxon>
        <taxon>Betaproteobacteria</taxon>
        <taxon>Burkholderiales</taxon>
        <taxon>Comamonadaceae</taxon>
        <taxon>Hydrogenophaga</taxon>
    </lineage>
</organism>
<gene>
    <name evidence="6" type="ORF">J2W49_000573</name>
</gene>
<dbReference type="InterPro" id="IPR011051">
    <property type="entry name" value="RmlC_Cupin_sf"/>
</dbReference>
<dbReference type="Proteomes" id="UP001265700">
    <property type="component" value="Unassembled WGS sequence"/>
</dbReference>
<sequence>MPSPRLPRSLRQPRPTPLGDTDSFTPDEARPVRVRARSLSADTHFELHRHPWGQLAYCATGIVQVMVAPEDEGRQAVTFIVPPSRAVWIPPNTRHAVTVREAAELRTLYIHARARHCAGMSCRMIRVSPLLRELVQAMDADTRRASEPARDRLLTGLVLDELAHADTQQLGVPLPHDKRLRALCEAVLRAPGERATLAQWAANAGASERTMTRLFREELSTTYQEWRQQAVLAHALPLLARGASVSQVAAATGYTSDSAFSAMFKAAVGHPPTRWSQHALATKLHLSSPF</sequence>
<dbReference type="InterPro" id="IPR018060">
    <property type="entry name" value="HTH_AraC"/>
</dbReference>
<dbReference type="Pfam" id="PF12833">
    <property type="entry name" value="HTH_18"/>
    <property type="match status" value="1"/>
</dbReference>
<dbReference type="PANTHER" id="PTHR11019:SF199">
    <property type="entry name" value="HTH-TYPE TRANSCRIPTIONAL REGULATOR NIMR"/>
    <property type="match status" value="1"/>
</dbReference>
<feature type="compositionally biased region" description="Low complexity" evidence="4">
    <location>
        <begin position="1"/>
        <end position="13"/>
    </location>
</feature>
<dbReference type="InterPro" id="IPR014710">
    <property type="entry name" value="RmlC-like_jellyroll"/>
</dbReference>
<dbReference type="SUPFAM" id="SSF51182">
    <property type="entry name" value="RmlC-like cupins"/>
    <property type="match status" value="1"/>
</dbReference>
<comment type="caution">
    <text evidence="6">The sequence shown here is derived from an EMBL/GenBank/DDBJ whole genome shotgun (WGS) entry which is preliminary data.</text>
</comment>
<evidence type="ECO:0000313" key="7">
    <source>
        <dbReference type="Proteomes" id="UP001265700"/>
    </source>
</evidence>
<dbReference type="CDD" id="cd06124">
    <property type="entry name" value="cupin_NimR-like_N"/>
    <property type="match status" value="1"/>
</dbReference>
<dbReference type="RefSeq" id="WP_310311421.1">
    <property type="nucleotide sequence ID" value="NZ_JAVDWU010000001.1"/>
</dbReference>
<feature type="domain" description="HTH araC/xylS-type" evidence="5">
    <location>
        <begin position="178"/>
        <end position="278"/>
    </location>
</feature>
<protein>
    <submittedName>
        <fullName evidence="6">AraC-like DNA-binding protein</fullName>
    </submittedName>
</protein>
<evidence type="ECO:0000256" key="3">
    <source>
        <dbReference type="ARBA" id="ARBA00023163"/>
    </source>
</evidence>
<dbReference type="PROSITE" id="PS01124">
    <property type="entry name" value="HTH_ARAC_FAMILY_2"/>
    <property type="match status" value="1"/>
</dbReference>
<evidence type="ECO:0000259" key="5">
    <source>
        <dbReference type="PROSITE" id="PS01124"/>
    </source>
</evidence>
<evidence type="ECO:0000313" key="6">
    <source>
        <dbReference type="EMBL" id="MDR7148645.1"/>
    </source>
</evidence>
<keyword evidence="7" id="KW-1185">Reference proteome</keyword>
<evidence type="ECO:0000256" key="1">
    <source>
        <dbReference type="ARBA" id="ARBA00023015"/>
    </source>
</evidence>
<evidence type="ECO:0000256" key="4">
    <source>
        <dbReference type="SAM" id="MobiDB-lite"/>
    </source>
</evidence>
<feature type="region of interest" description="Disordered" evidence="4">
    <location>
        <begin position="1"/>
        <end position="30"/>
    </location>
</feature>
<dbReference type="PANTHER" id="PTHR11019">
    <property type="entry name" value="HTH-TYPE TRANSCRIPTIONAL REGULATOR NIMR"/>
    <property type="match status" value="1"/>
</dbReference>
<evidence type="ECO:0000256" key="2">
    <source>
        <dbReference type="ARBA" id="ARBA00023125"/>
    </source>
</evidence>